<dbReference type="PROSITE" id="PS51352">
    <property type="entry name" value="THIOREDOXIN_2"/>
    <property type="match status" value="1"/>
</dbReference>
<dbReference type="InterPro" id="IPR003834">
    <property type="entry name" value="Cyt_c_assmbl_TM_dom"/>
</dbReference>
<proteinExistence type="predicted"/>
<feature type="domain" description="Thioredoxin" evidence="9">
    <location>
        <begin position="498"/>
        <end position="643"/>
    </location>
</feature>
<evidence type="ECO:0000256" key="2">
    <source>
        <dbReference type="ARBA" id="ARBA00022475"/>
    </source>
</evidence>
<dbReference type="GO" id="GO:0045454">
    <property type="term" value="P:cell redox homeostasis"/>
    <property type="evidence" value="ECO:0007669"/>
    <property type="project" value="TreeGrafter"/>
</dbReference>
<geneLocation type="plasmid" evidence="11">
    <name>pamcp48-600</name>
</geneLocation>
<feature type="transmembrane region" description="Helical" evidence="7">
    <location>
        <begin position="453"/>
        <end position="473"/>
    </location>
</feature>
<dbReference type="PANTHER" id="PTHR32234">
    <property type="entry name" value="THIOL:DISULFIDE INTERCHANGE PROTEIN DSBD"/>
    <property type="match status" value="1"/>
</dbReference>
<feature type="signal peptide" evidence="8">
    <location>
        <begin position="1"/>
        <end position="18"/>
    </location>
</feature>
<feature type="chain" id="PRO_5042194959" description="Thioredoxin domain-containing protein" evidence="8">
    <location>
        <begin position="19"/>
        <end position="646"/>
    </location>
</feature>
<feature type="transmembrane region" description="Helical" evidence="7">
    <location>
        <begin position="275"/>
        <end position="300"/>
    </location>
</feature>
<evidence type="ECO:0000259" key="9">
    <source>
        <dbReference type="PROSITE" id="PS51352"/>
    </source>
</evidence>
<feature type="transmembrane region" description="Helical" evidence="7">
    <location>
        <begin position="485"/>
        <end position="506"/>
    </location>
</feature>
<sequence length="646" mass="70415">MAFPFLFFLFFLSSSVFAQSFEELVGQMNSDPMSRVDRGPLPVEQAFVFEYRQSGSELILTFTMPDGYHLYRDKFRFKSTNATFGETAWPEAEIIDDPTFGETPAYSGILELVVPIKSSSDGSSLALAYQGCSQTFCYPPRSAMVYLNAVNPSPSFDAPHLPNGNVNPVQYAGGDDFLATLTGNVAPSNTVADDAFVMGECHAEVAENIHETQEMNTREESSDGDVTANKEKESVSLVMFFLIGIGLALTPCVFPMYPILTSVVLGETKKSPSRVFVLSLFYVQGMALVYSAVGVAVALMGLKFQQALQHPYVITAVCVLFVCLAGSLFGWYTIQLPNKFQTLVHKASQKQKSGSSIGAFSMGALSGLVASPCTTAPIAGVLMYIAQSGDVTEGFLALYLMSMGMGVPLVLFAITGNRYLPKAGAWMNIVKNAMGFILIGVSVYFAQRILPSWPSSMLGLLAAFAFSAYLFVASDDTLKGSLRKVVMSVAVLGTLLTTQLASSMIYAKFYEQETQHGEVQSGGVEFIQASSLRDIKRHIERASNEGKGVMLDLYADWCSACHQFEAETFSAPSVVKALSKTYLIQIDLTELSEENDEVQRELGVVGLPTILFFDSEGVELKKHRVFGFKGPQEFVSHIQQVKTLVN</sequence>
<dbReference type="InterPro" id="IPR036929">
    <property type="entry name" value="DsbDN_sf"/>
</dbReference>
<dbReference type="SUPFAM" id="SSF52833">
    <property type="entry name" value="Thioredoxin-like"/>
    <property type="match status" value="1"/>
</dbReference>
<evidence type="ECO:0000256" key="4">
    <source>
        <dbReference type="ARBA" id="ARBA00022748"/>
    </source>
</evidence>
<dbReference type="EMBL" id="CP018025">
    <property type="protein sequence ID" value="APD92170.1"/>
    <property type="molecule type" value="Genomic_DNA"/>
</dbReference>
<dbReference type="SUPFAM" id="SSF74863">
    <property type="entry name" value="Thiol:disulfide interchange protein DsbD, N-terminal domain (DsbD-alpha)"/>
    <property type="match status" value="1"/>
</dbReference>
<organism evidence="10 11">
    <name type="scientific">Alteromonas mediterranea</name>
    <dbReference type="NCBI Taxonomy" id="314275"/>
    <lineage>
        <taxon>Bacteria</taxon>
        <taxon>Pseudomonadati</taxon>
        <taxon>Pseudomonadota</taxon>
        <taxon>Gammaproteobacteria</taxon>
        <taxon>Alteromonadales</taxon>
        <taxon>Alteromonadaceae</taxon>
        <taxon>Alteromonas/Salinimonas group</taxon>
        <taxon>Alteromonas</taxon>
    </lineage>
</organism>
<dbReference type="Proteomes" id="UP000182101">
    <property type="component" value="Plasmid pAMCP48-600"/>
</dbReference>
<feature type="transmembrane region" description="Helical" evidence="7">
    <location>
        <begin position="355"/>
        <end position="385"/>
    </location>
</feature>
<dbReference type="PANTHER" id="PTHR32234:SF0">
    <property type="entry name" value="THIOL:DISULFIDE INTERCHANGE PROTEIN DSBD"/>
    <property type="match status" value="1"/>
</dbReference>
<dbReference type="GO" id="GO:0017004">
    <property type="term" value="P:cytochrome complex assembly"/>
    <property type="evidence" value="ECO:0007669"/>
    <property type="project" value="UniProtKB-KW"/>
</dbReference>
<dbReference type="InterPro" id="IPR036249">
    <property type="entry name" value="Thioredoxin-like_sf"/>
</dbReference>
<keyword evidence="6 7" id="KW-0472">Membrane</keyword>
<evidence type="ECO:0000256" key="1">
    <source>
        <dbReference type="ARBA" id="ARBA00004651"/>
    </source>
</evidence>
<keyword evidence="10" id="KW-0614">Plasmid</keyword>
<gene>
    <name evidence="10" type="ORF">BM524_19820</name>
</gene>
<feature type="transmembrane region" description="Helical" evidence="7">
    <location>
        <begin position="429"/>
        <end position="447"/>
    </location>
</feature>
<protein>
    <recommendedName>
        <fullName evidence="9">Thioredoxin domain-containing protein</fullName>
    </recommendedName>
</protein>
<evidence type="ECO:0000256" key="5">
    <source>
        <dbReference type="ARBA" id="ARBA00022989"/>
    </source>
</evidence>
<dbReference type="Gene3D" id="3.40.30.10">
    <property type="entry name" value="Glutaredoxin"/>
    <property type="match status" value="1"/>
</dbReference>
<keyword evidence="2" id="KW-1003">Cell membrane</keyword>
<evidence type="ECO:0000256" key="3">
    <source>
        <dbReference type="ARBA" id="ARBA00022692"/>
    </source>
</evidence>
<reference evidence="10 11" key="1">
    <citation type="submission" date="2016-11" db="EMBL/GenBank/DDBJ databases">
        <title>Networking in microbes: conjugative elements and plasmids in the genus Alteromonas.</title>
        <authorList>
            <person name="Lopez-Perez M."/>
            <person name="Ramon-Marco N."/>
            <person name="Rodriguez-Valera F."/>
        </authorList>
    </citation>
    <scope>NUCLEOTIDE SEQUENCE [LARGE SCALE GENOMIC DNA]</scope>
    <source>
        <strain evidence="10 11">CP48</strain>
        <plasmid evidence="11">pamcp48-600</plasmid>
    </source>
</reference>
<dbReference type="InterPro" id="IPR028250">
    <property type="entry name" value="DsbDN"/>
</dbReference>
<name>A0AAC9JEB2_9ALTE</name>
<evidence type="ECO:0000256" key="7">
    <source>
        <dbReference type="SAM" id="Phobius"/>
    </source>
</evidence>
<evidence type="ECO:0000256" key="6">
    <source>
        <dbReference type="ARBA" id="ARBA00023136"/>
    </source>
</evidence>
<dbReference type="GO" id="GO:0005886">
    <property type="term" value="C:plasma membrane"/>
    <property type="evidence" value="ECO:0007669"/>
    <property type="project" value="UniProtKB-SubCell"/>
</dbReference>
<dbReference type="InterPro" id="IPR013766">
    <property type="entry name" value="Thioredoxin_domain"/>
</dbReference>
<keyword evidence="5 7" id="KW-1133">Transmembrane helix</keyword>
<keyword evidence="3 7" id="KW-0812">Transmembrane</keyword>
<comment type="subcellular location">
    <subcellularLocation>
        <location evidence="1">Cell membrane</location>
        <topology evidence="1">Multi-pass membrane protein</topology>
    </subcellularLocation>
</comment>
<feature type="transmembrane region" description="Helical" evidence="7">
    <location>
        <begin position="397"/>
        <end position="417"/>
    </location>
</feature>
<dbReference type="NCBIfam" id="NF001419">
    <property type="entry name" value="PRK00293.1"/>
    <property type="match status" value="1"/>
</dbReference>
<keyword evidence="8" id="KW-0732">Signal</keyword>
<dbReference type="Pfam" id="PF13899">
    <property type="entry name" value="Thioredoxin_7"/>
    <property type="match status" value="1"/>
</dbReference>
<keyword evidence="4" id="KW-0201">Cytochrome c-type biogenesis</keyword>
<dbReference type="GO" id="GO:0015035">
    <property type="term" value="F:protein-disulfide reductase activity"/>
    <property type="evidence" value="ECO:0007669"/>
    <property type="project" value="TreeGrafter"/>
</dbReference>
<dbReference type="Pfam" id="PF11412">
    <property type="entry name" value="DsbD_N"/>
    <property type="match status" value="1"/>
</dbReference>
<evidence type="ECO:0000256" key="8">
    <source>
        <dbReference type="SAM" id="SignalP"/>
    </source>
</evidence>
<feature type="transmembrane region" description="Helical" evidence="7">
    <location>
        <begin position="312"/>
        <end position="334"/>
    </location>
</feature>
<dbReference type="AlphaFoldDB" id="A0AAC9JEB2"/>
<evidence type="ECO:0000313" key="10">
    <source>
        <dbReference type="EMBL" id="APD92170.1"/>
    </source>
</evidence>
<feature type="transmembrane region" description="Helical" evidence="7">
    <location>
        <begin position="235"/>
        <end position="254"/>
    </location>
</feature>
<evidence type="ECO:0000313" key="11">
    <source>
        <dbReference type="Proteomes" id="UP000182101"/>
    </source>
</evidence>
<dbReference type="Gene3D" id="2.60.40.1250">
    <property type="entry name" value="Thiol:disulfide interchange protein DsbD, N-terminal domain"/>
    <property type="match status" value="1"/>
</dbReference>
<accession>A0AAC9JEB2</accession>
<dbReference type="Pfam" id="PF02683">
    <property type="entry name" value="DsbD_TM"/>
    <property type="match status" value="1"/>
</dbReference>